<dbReference type="Pfam" id="PF04018">
    <property type="entry name" value="VCA0040-like"/>
    <property type="match status" value="1"/>
</dbReference>
<dbReference type="RefSeq" id="WP_231615458.1">
    <property type="nucleotide sequence ID" value="NZ_SJPV01000002.1"/>
</dbReference>
<evidence type="ECO:0000256" key="2">
    <source>
        <dbReference type="SAM" id="Phobius"/>
    </source>
</evidence>
<dbReference type="Proteomes" id="UP000319143">
    <property type="component" value="Unassembled WGS sequence"/>
</dbReference>
<keyword evidence="2" id="KW-0472">Membrane</keyword>
<evidence type="ECO:0000313" key="3">
    <source>
        <dbReference type="EMBL" id="TWU40471.1"/>
    </source>
</evidence>
<feature type="transmembrane region" description="Helical" evidence="2">
    <location>
        <begin position="245"/>
        <end position="266"/>
    </location>
</feature>
<proteinExistence type="predicted"/>
<evidence type="ECO:0008006" key="5">
    <source>
        <dbReference type="Google" id="ProtNLM"/>
    </source>
</evidence>
<feature type="transmembrane region" description="Helical" evidence="2">
    <location>
        <begin position="324"/>
        <end position="345"/>
    </location>
</feature>
<feature type="compositionally biased region" description="Basic and acidic residues" evidence="1">
    <location>
        <begin position="1"/>
        <end position="10"/>
    </location>
</feature>
<feature type="compositionally biased region" description="Pro residues" evidence="1">
    <location>
        <begin position="14"/>
        <end position="23"/>
    </location>
</feature>
<keyword evidence="2" id="KW-1133">Transmembrane helix</keyword>
<feature type="transmembrane region" description="Helical" evidence="2">
    <location>
        <begin position="112"/>
        <end position="135"/>
    </location>
</feature>
<comment type="caution">
    <text evidence="3">The sequence shown here is derived from an EMBL/GenBank/DDBJ whole genome shotgun (WGS) entry which is preliminary data.</text>
</comment>
<reference evidence="3 4" key="1">
    <citation type="submission" date="2019-02" db="EMBL/GenBank/DDBJ databases">
        <title>Deep-cultivation of Planctomycetes and their phenomic and genomic characterization uncovers novel biology.</title>
        <authorList>
            <person name="Wiegand S."/>
            <person name="Jogler M."/>
            <person name="Boedeker C."/>
            <person name="Pinto D."/>
            <person name="Vollmers J."/>
            <person name="Rivas-Marin E."/>
            <person name="Kohn T."/>
            <person name="Peeters S.H."/>
            <person name="Heuer A."/>
            <person name="Rast P."/>
            <person name="Oberbeckmann S."/>
            <person name="Bunk B."/>
            <person name="Jeske O."/>
            <person name="Meyerdierks A."/>
            <person name="Storesund J.E."/>
            <person name="Kallscheuer N."/>
            <person name="Luecker S."/>
            <person name="Lage O.M."/>
            <person name="Pohl T."/>
            <person name="Merkel B.J."/>
            <person name="Hornburger P."/>
            <person name="Mueller R.-W."/>
            <person name="Bruemmer F."/>
            <person name="Labrenz M."/>
            <person name="Spormann A.M."/>
            <person name="Op Den Camp H."/>
            <person name="Overmann J."/>
            <person name="Amann R."/>
            <person name="Jetten M.S.M."/>
            <person name="Mascher T."/>
            <person name="Medema M.H."/>
            <person name="Devos D.P."/>
            <person name="Kaster A.-K."/>
            <person name="Ovreas L."/>
            <person name="Rohde M."/>
            <person name="Galperin M.Y."/>
            <person name="Jogler C."/>
        </authorList>
    </citation>
    <scope>NUCLEOTIDE SEQUENCE [LARGE SCALE GENOMIC DNA]</scope>
    <source>
        <strain evidence="3 4">Poly41</strain>
    </source>
</reference>
<accession>A0A5C6DYI7</accession>
<dbReference type="EMBL" id="SJPV01000002">
    <property type="protein sequence ID" value="TWU40471.1"/>
    <property type="molecule type" value="Genomic_DNA"/>
</dbReference>
<protein>
    <recommendedName>
        <fullName evidence="5">DUF368 domain-containing protein</fullName>
    </recommendedName>
</protein>
<evidence type="ECO:0000256" key="1">
    <source>
        <dbReference type="SAM" id="MobiDB-lite"/>
    </source>
</evidence>
<feature type="transmembrane region" description="Helical" evidence="2">
    <location>
        <begin position="197"/>
        <end position="225"/>
    </location>
</feature>
<name>A0A5C6DYI7_9BACT</name>
<feature type="transmembrane region" description="Helical" evidence="2">
    <location>
        <begin position="168"/>
        <end position="185"/>
    </location>
</feature>
<keyword evidence="4" id="KW-1185">Reference proteome</keyword>
<organism evidence="3 4">
    <name type="scientific">Novipirellula artificiosorum</name>
    <dbReference type="NCBI Taxonomy" id="2528016"/>
    <lineage>
        <taxon>Bacteria</taxon>
        <taxon>Pseudomonadati</taxon>
        <taxon>Planctomycetota</taxon>
        <taxon>Planctomycetia</taxon>
        <taxon>Pirellulales</taxon>
        <taxon>Pirellulaceae</taxon>
        <taxon>Novipirellula</taxon>
    </lineage>
</organism>
<feature type="region of interest" description="Disordered" evidence="1">
    <location>
        <begin position="1"/>
        <end position="28"/>
    </location>
</feature>
<dbReference type="AlphaFoldDB" id="A0A5C6DYI7"/>
<dbReference type="PANTHER" id="PTHR37308">
    <property type="entry name" value="INTEGRAL MEMBRANE PROTEIN"/>
    <property type="match status" value="1"/>
</dbReference>
<feature type="transmembrane region" description="Helical" evidence="2">
    <location>
        <begin position="142"/>
        <end position="162"/>
    </location>
</feature>
<dbReference type="PANTHER" id="PTHR37308:SF1">
    <property type="entry name" value="POLYPRENYL-PHOSPHATE TRANSPORTER"/>
    <property type="match status" value="1"/>
</dbReference>
<evidence type="ECO:0000313" key="4">
    <source>
        <dbReference type="Proteomes" id="UP000319143"/>
    </source>
</evidence>
<gene>
    <name evidence="3" type="ORF">Poly41_13040</name>
</gene>
<keyword evidence="2" id="KW-0812">Transmembrane</keyword>
<sequence>MHRCEPEKAEPMPIERPVPPEPLVPNAADATNESALSNRVPDSIANDVFNVLRGFCMGAADTVPGVSGGTVALVLGHYQRLITAISQIDSQALRLLSRFQLRAAACHVDFRFLAALGVGIVLGVLTMAGIMHWLLDHKQPETFAVFFGLIIGSVWIVKNYIAHWHGKHVVALMVGAIVAFGITQMPSGGASMSLPSIFFCASVAVCAMILPGISGAFVLLLFGIYHPITGLIKNAAHGDITAESLLQLGIFAAGCAFGLLAFSRLLHWLLDHHRGTTMAGLIGLMLGSAGKLWPLQMPTAETAEMESKFRQMEIISPSQWPGSVGWLIGLAIGATLAVVMIEAAANKLEKRRHGYPATSDT</sequence>
<dbReference type="InterPro" id="IPR007163">
    <property type="entry name" value="VCA0040-like"/>
</dbReference>